<dbReference type="GO" id="GO:0005634">
    <property type="term" value="C:nucleus"/>
    <property type="evidence" value="ECO:0007669"/>
    <property type="project" value="TreeGrafter"/>
</dbReference>
<reference evidence="3" key="1">
    <citation type="journal article" date="2019" name="G3 (Bethesda)">
        <title>Genome Assemblies of Two Rare Opportunistic Yeast Pathogens: Diutina rugosa (syn. Candida rugosa) and Trichomonascus ciferrii (syn. Candida ciferrii).</title>
        <authorList>
            <person name="Mixao V."/>
            <person name="Saus E."/>
            <person name="Hansen A.P."/>
            <person name="Lass-Florl C."/>
            <person name="Gabaldon T."/>
        </authorList>
    </citation>
    <scope>NUCLEOTIDE SEQUENCE</scope>
    <source>
        <strain evidence="3">CBS 4856</strain>
    </source>
</reference>
<dbReference type="VEuPathDB" id="FungiDB:TRICI_006570"/>
<dbReference type="GO" id="GO:0030289">
    <property type="term" value="C:protein phosphatase 4 complex"/>
    <property type="evidence" value="ECO:0007669"/>
    <property type="project" value="InterPro"/>
</dbReference>
<evidence type="ECO:0000256" key="2">
    <source>
        <dbReference type="SAM" id="MobiDB-lite"/>
    </source>
</evidence>
<organism evidence="3 4">
    <name type="scientific">Trichomonascus ciferrii</name>
    <dbReference type="NCBI Taxonomy" id="44093"/>
    <lineage>
        <taxon>Eukaryota</taxon>
        <taxon>Fungi</taxon>
        <taxon>Dikarya</taxon>
        <taxon>Ascomycota</taxon>
        <taxon>Saccharomycotina</taxon>
        <taxon>Dipodascomycetes</taxon>
        <taxon>Dipodascales</taxon>
        <taxon>Trichomonascaceae</taxon>
        <taxon>Trichomonascus</taxon>
        <taxon>Trichomonascus ciferrii complex</taxon>
    </lineage>
</organism>
<dbReference type="PANTHER" id="PTHR16487">
    <property type="entry name" value="PPP4R2-RELATED PROTEIN"/>
    <property type="match status" value="1"/>
</dbReference>
<protein>
    <submittedName>
        <fullName evidence="3">Uncharacterized protein</fullName>
    </submittedName>
</protein>
<gene>
    <name evidence="3" type="ORF">TRICI_006570</name>
</gene>
<feature type="compositionally biased region" description="Basic and acidic residues" evidence="2">
    <location>
        <begin position="122"/>
        <end position="136"/>
    </location>
</feature>
<dbReference type="Pfam" id="PF09184">
    <property type="entry name" value="PPP4R2"/>
    <property type="match status" value="1"/>
</dbReference>
<keyword evidence="4" id="KW-1185">Reference proteome</keyword>
<dbReference type="AlphaFoldDB" id="A0A642UG86"/>
<dbReference type="EMBL" id="SWFS01000547">
    <property type="protein sequence ID" value="KAA8898309.1"/>
    <property type="molecule type" value="Genomic_DNA"/>
</dbReference>
<dbReference type="GO" id="GO:0019888">
    <property type="term" value="F:protein phosphatase regulator activity"/>
    <property type="evidence" value="ECO:0007669"/>
    <property type="project" value="InterPro"/>
</dbReference>
<name>A0A642UG86_9ASCO</name>
<dbReference type="OrthoDB" id="341898at2759"/>
<dbReference type="GO" id="GO:0005737">
    <property type="term" value="C:cytoplasm"/>
    <property type="evidence" value="ECO:0007669"/>
    <property type="project" value="TreeGrafter"/>
</dbReference>
<dbReference type="InterPro" id="IPR015267">
    <property type="entry name" value="PPP4R2"/>
</dbReference>
<proteinExistence type="inferred from homology"/>
<comment type="similarity">
    <text evidence="1">Belongs to the PPP4R2 family.</text>
</comment>
<sequence length="232" mass="26753">MWPWSCFGKPVMESGAIGSDFPPWVRVRDLIKRRIDQVLEKDFRGSVKEVVDPLTGVKQSLKEYAEDVKEQFEEKFPDEPPFTIQRIAELLLRPREYYTEESPQKFLFALERSLSVQSTHTEYPEEELKRELKNTDSESQGSSNESSQSGIVLTQISWVVDTGTPPPDELEDTKRPKPSEGKAESENNKENVDTREENEKETKKEAEPEEEGKEKKEDKNVDNKDGKEEGKE</sequence>
<dbReference type="Proteomes" id="UP000761534">
    <property type="component" value="Unassembled WGS sequence"/>
</dbReference>
<feature type="compositionally biased region" description="Basic and acidic residues" evidence="2">
    <location>
        <begin position="172"/>
        <end position="232"/>
    </location>
</feature>
<evidence type="ECO:0000313" key="4">
    <source>
        <dbReference type="Proteomes" id="UP000761534"/>
    </source>
</evidence>
<feature type="region of interest" description="Disordered" evidence="2">
    <location>
        <begin position="117"/>
        <end position="232"/>
    </location>
</feature>
<dbReference type="PANTHER" id="PTHR16487:SF0">
    <property type="entry name" value="PROTEIN PHOSPHATASE 4 REGULATORY SUBUNIT 2-RELATED"/>
    <property type="match status" value="1"/>
</dbReference>
<comment type="caution">
    <text evidence="3">The sequence shown here is derived from an EMBL/GenBank/DDBJ whole genome shotgun (WGS) entry which is preliminary data.</text>
</comment>
<feature type="compositionally biased region" description="Low complexity" evidence="2">
    <location>
        <begin position="137"/>
        <end position="150"/>
    </location>
</feature>
<evidence type="ECO:0000313" key="3">
    <source>
        <dbReference type="EMBL" id="KAA8898309.1"/>
    </source>
</evidence>
<evidence type="ECO:0000256" key="1">
    <source>
        <dbReference type="ARBA" id="ARBA00009207"/>
    </source>
</evidence>
<accession>A0A642UG86</accession>